<dbReference type="InterPro" id="IPR025476">
    <property type="entry name" value="Helitron_helicase-like"/>
</dbReference>
<dbReference type="InterPro" id="IPR027417">
    <property type="entry name" value="P-loop_NTPase"/>
</dbReference>
<evidence type="ECO:0000313" key="6">
    <source>
        <dbReference type="RefSeq" id="XP_027091801.2"/>
    </source>
</evidence>
<evidence type="ECO:0000313" key="5">
    <source>
        <dbReference type="Proteomes" id="UP001652660"/>
    </source>
</evidence>
<dbReference type="GO" id="GO:0043139">
    <property type="term" value="F:5'-3' DNA helicase activity"/>
    <property type="evidence" value="ECO:0007669"/>
    <property type="project" value="UniProtKB-EC"/>
</dbReference>
<dbReference type="Pfam" id="PF14214">
    <property type="entry name" value="Helitron_like_N"/>
    <property type="match status" value="1"/>
</dbReference>
<dbReference type="GO" id="GO:0006281">
    <property type="term" value="P:DNA repair"/>
    <property type="evidence" value="ECO:0007669"/>
    <property type="project" value="UniProtKB-KW"/>
</dbReference>
<sequence>MYIKIESQRLDYYRSRQQLIRREELQGIMDSVIAGHCQGSKIGQRVILPASFIGGPRDMRRRYVDAMALVQKFGKPDLFITMTCNPSWPEVKKHMLPTDESHNRPDLLARVFHAKLDLLKEQLFKKQIFGSVAAYTYVVEFQKRGLPHGHFLIILEAASKLYSTESYDKIVSVEIPVITANRHLFSMVRKHMIHGPCGAQNPDNVCMQGNQRKRCRNNYPKPFAQTTFHGKNAYPTYRMRNDGQKIMVCGHQLDNRWVVPHNGYLLAKFDCHINVEICSTVKAVKYIYKYIYKGHDRIHFRVNSDSCAEGNNNSQSLPIDEIKDFQSARWVCAVEAIWRVFRFNLSEMHPSHLNCTYKEFPEHFVWYPGRKKWEPRKQKDCIDRIVAASIKEGEHYFLRLLLTHVKGPKSFEDLKTFNGTYVNTFREAAIFRGYFESDTSQEKCLEVASSYQMPYILRRLFATLLVHFPPLNARKLWKKFEYCLSEDFIKISEISTDEIRYKVLEQINSFLESMGRDINSYALVPYPLNFNDLNKNTRDTIAETRITVLESDLQRIDQLNNDQKIAFDIITHAVFQEKHGCFFVDGPGGTGKTFLYRALLAEARSIGFIALATASCGLAASILPGGRTAHSRFNIPLDTTKNKNCRISKQSSSAELLQKASLIIWEEAPMTNKSLIEAVDRLLQDLMDSNALFGSKVIVFGGDFRQVLPVIPKGTKSEFIYASIVKSYIWPHLHKLQLTENMRARDDPEFIEYLLRVGNGTEPTVNNDCIQIPPSMLIRYTNDEDSIKELTTTVFPDLTIFSHHDFSAVNRAILTTKNEFVDQINQQLIHHMPGRIQEYISRDKCIKDSDQTIMEDFINALTPNGFPPHKLILKPNTPIMLLRNIDPSQRLCNGTRLICKSLNSNVIHATISCGEFTGKEVFLHRICFRIENDPESPVSFERIQFPIRPCYAMTINKAQGQTLDFVGIYLREPVFSHGQLYVAMSRAKNKTSIKILIKPAIFSTGVDSITHNVVYRETTIVQVLDKQKPLLSKAVNRYQKLTLIDNQGITVEVMIYKSDIEFFRNHFNLYRRYMVSNARVEYTPPEYRAHENQCTWYIDNSTVVQAIDEASSPEIPPVFTFTPFRRFYQHIDDASDIDTLGIVTQIHPRNHRGPTPTREIVIIDNSFMPVILTLWGEHETDEGQTIANIIQSMPLIVALRVKVSSYHTNHHHLLTRAVENKSQITELIAQKAYCDRAKLLPQPSEDELCTIAEFLKFPTVRFYNFDIHTSLLITPATKLTS</sequence>
<name>A0A6P6UN66_COFAR</name>
<dbReference type="GO" id="GO:0000723">
    <property type="term" value="P:telomere maintenance"/>
    <property type="evidence" value="ECO:0007669"/>
    <property type="project" value="InterPro"/>
</dbReference>
<dbReference type="PANTHER" id="PTHR10492">
    <property type="match status" value="1"/>
</dbReference>
<reference evidence="6" key="2">
    <citation type="submission" date="2025-08" db="UniProtKB">
        <authorList>
            <consortium name="RefSeq"/>
        </authorList>
    </citation>
    <scope>IDENTIFICATION</scope>
    <source>
        <tissue evidence="6">Leaves</tissue>
    </source>
</reference>
<dbReference type="Pfam" id="PF05970">
    <property type="entry name" value="PIF1"/>
    <property type="match status" value="1"/>
</dbReference>
<evidence type="ECO:0000259" key="2">
    <source>
        <dbReference type="Pfam" id="PF05970"/>
    </source>
</evidence>
<comment type="similarity">
    <text evidence="1">Belongs to the helicase family.</text>
</comment>
<keyword evidence="1" id="KW-0547">Nucleotide-binding</keyword>
<evidence type="ECO:0000256" key="1">
    <source>
        <dbReference type="RuleBase" id="RU363044"/>
    </source>
</evidence>
<keyword evidence="1" id="KW-0227">DNA damage</keyword>
<reference evidence="5" key="1">
    <citation type="journal article" date="2025" name="Foods">
        <title>Unveiling the Microbial Signatures of Arabica Coffee Cherries: Insights into Ripeness Specific Diversity, Functional Traits, and Implications for Quality and Safety.</title>
        <authorList>
            <consortium name="RefSeq"/>
            <person name="Tenea G.N."/>
            <person name="Cifuentes V."/>
            <person name="Reyes P."/>
            <person name="Cevallos-Vallejos M."/>
        </authorList>
    </citation>
    <scope>NUCLEOTIDE SEQUENCE [LARGE SCALE GENOMIC DNA]</scope>
</reference>
<protein>
    <recommendedName>
        <fullName evidence="1">ATP-dependent DNA helicase</fullName>
        <ecNumber evidence="1">5.6.2.3</ecNumber>
    </recommendedName>
</protein>
<dbReference type="Pfam" id="PF21530">
    <property type="entry name" value="Pif1_2B_dom"/>
    <property type="match status" value="1"/>
</dbReference>
<dbReference type="InterPro" id="IPR049163">
    <property type="entry name" value="Pif1-like_2B_dom"/>
</dbReference>
<dbReference type="PANTHER" id="PTHR10492:SF100">
    <property type="entry name" value="ATP-DEPENDENT DNA HELICASE"/>
    <property type="match status" value="1"/>
</dbReference>
<dbReference type="Gene3D" id="2.40.50.140">
    <property type="entry name" value="Nucleic acid-binding proteins"/>
    <property type="match status" value="2"/>
</dbReference>
<dbReference type="InterPro" id="IPR012340">
    <property type="entry name" value="NA-bd_OB-fold"/>
</dbReference>
<dbReference type="OrthoDB" id="1930928at2759"/>
<dbReference type="GO" id="GO:0006310">
    <property type="term" value="P:DNA recombination"/>
    <property type="evidence" value="ECO:0007669"/>
    <property type="project" value="UniProtKB-KW"/>
</dbReference>
<dbReference type="EC" id="5.6.2.3" evidence="1"/>
<dbReference type="Gene3D" id="3.40.50.300">
    <property type="entry name" value="P-loop containing nucleotide triphosphate hydrolases"/>
    <property type="match status" value="2"/>
</dbReference>
<evidence type="ECO:0000259" key="4">
    <source>
        <dbReference type="Pfam" id="PF21530"/>
    </source>
</evidence>
<dbReference type="CDD" id="cd18809">
    <property type="entry name" value="SF1_C_RecD"/>
    <property type="match status" value="1"/>
</dbReference>
<feature type="domain" description="DNA helicase Pif1-like DEAD-box helicase" evidence="2">
    <location>
        <begin position="558"/>
        <end position="766"/>
    </location>
</feature>
<keyword evidence="1" id="KW-0378">Hydrolase</keyword>
<dbReference type="AlphaFoldDB" id="A0A6P6UN66"/>
<proteinExistence type="inferred from homology"/>
<feature type="domain" description="DNA helicase Pif1-like 2B" evidence="4">
    <location>
        <begin position="856"/>
        <end position="899"/>
    </location>
</feature>
<accession>A0A6P6UN66</accession>
<keyword evidence="1" id="KW-0347">Helicase</keyword>
<dbReference type="GO" id="GO:0005524">
    <property type="term" value="F:ATP binding"/>
    <property type="evidence" value="ECO:0007669"/>
    <property type="project" value="UniProtKB-KW"/>
</dbReference>
<comment type="catalytic activity">
    <reaction evidence="1">
        <text>ATP + H2O = ADP + phosphate + H(+)</text>
        <dbReference type="Rhea" id="RHEA:13065"/>
        <dbReference type="ChEBI" id="CHEBI:15377"/>
        <dbReference type="ChEBI" id="CHEBI:15378"/>
        <dbReference type="ChEBI" id="CHEBI:30616"/>
        <dbReference type="ChEBI" id="CHEBI:43474"/>
        <dbReference type="ChEBI" id="CHEBI:456216"/>
        <dbReference type="EC" id="5.6.2.3"/>
    </reaction>
</comment>
<dbReference type="GeneID" id="113712521"/>
<comment type="cofactor">
    <cofactor evidence="1">
        <name>Mg(2+)</name>
        <dbReference type="ChEBI" id="CHEBI:18420"/>
    </cofactor>
</comment>
<dbReference type="SUPFAM" id="SSF50249">
    <property type="entry name" value="Nucleic acid-binding proteins"/>
    <property type="match status" value="1"/>
</dbReference>
<dbReference type="Proteomes" id="UP001652660">
    <property type="component" value="Chromosome 10c"/>
</dbReference>
<keyword evidence="1" id="KW-0234">DNA repair</keyword>
<keyword evidence="1" id="KW-0233">DNA recombination</keyword>
<dbReference type="InterPro" id="IPR010285">
    <property type="entry name" value="DNA_helicase_pif1-like_DEAD"/>
</dbReference>
<dbReference type="RefSeq" id="XP_027091801.2">
    <property type="nucleotide sequence ID" value="XM_027236000.2"/>
</dbReference>
<dbReference type="GO" id="GO:0016787">
    <property type="term" value="F:hydrolase activity"/>
    <property type="evidence" value="ECO:0007669"/>
    <property type="project" value="UniProtKB-KW"/>
</dbReference>
<dbReference type="SUPFAM" id="SSF52540">
    <property type="entry name" value="P-loop containing nucleoside triphosphate hydrolases"/>
    <property type="match status" value="2"/>
</dbReference>
<gene>
    <name evidence="6" type="primary">LOC113712521</name>
</gene>
<feature type="domain" description="Helitron helicase-like" evidence="3">
    <location>
        <begin position="1"/>
        <end position="153"/>
    </location>
</feature>
<keyword evidence="1" id="KW-0067">ATP-binding</keyword>
<keyword evidence="5" id="KW-1185">Reference proteome</keyword>
<organism evidence="5 6">
    <name type="scientific">Coffea arabica</name>
    <name type="common">Arabian coffee</name>
    <dbReference type="NCBI Taxonomy" id="13443"/>
    <lineage>
        <taxon>Eukaryota</taxon>
        <taxon>Viridiplantae</taxon>
        <taxon>Streptophyta</taxon>
        <taxon>Embryophyta</taxon>
        <taxon>Tracheophyta</taxon>
        <taxon>Spermatophyta</taxon>
        <taxon>Magnoliopsida</taxon>
        <taxon>eudicotyledons</taxon>
        <taxon>Gunneridae</taxon>
        <taxon>Pentapetalae</taxon>
        <taxon>asterids</taxon>
        <taxon>lamiids</taxon>
        <taxon>Gentianales</taxon>
        <taxon>Rubiaceae</taxon>
        <taxon>Ixoroideae</taxon>
        <taxon>Gardenieae complex</taxon>
        <taxon>Bertiereae - Coffeeae clade</taxon>
        <taxon>Coffeeae</taxon>
        <taxon>Coffea</taxon>
    </lineage>
</organism>
<evidence type="ECO:0000259" key="3">
    <source>
        <dbReference type="Pfam" id="PF14214"/>
    </source>
</evidence>